<keyword evidence="1" id="KW-0812">Transmembrane</keyword>
<evidence type="ECO:0000313" key="3">
    <source>
        <dbReference type="Proteomes" id="UP000177870"/>
    </source>
</evidence>
<protein>
    <submittedName>
        <fullName evidence="2">Uncharacterized protein</fullName>
    </submittedName>
</protein>
<evidence type="ECO:0000256" key="1">
    <source>
        <dbReference type="SAM" id="Phobius"/>
    </source>
</evidence>
<dbReference type="RefSeq" id="WP_070394562.1">
    <property type="nucleotide sequence ID" value="NZ_CP017599.1"/>
</dbReference>
<dbReference type="AlphaFoldDB" id="A0A1D8TWX8"/>
<keyword evidence="1" id="KW-0472">Membrane</keyword>
<evidence type="ECO:0000313" key="2">
    <source>
        <dbReference type="EMBL" id="AOX02138.1"/>
    </source>
</evidence>
<proteinExistence type="predicted"/>
<gene>
    <name evidence="2" type="ORF">BJP34_24260</name>
</gene>
<dbReference type="KEGG" id="mpro:BJP34_24260"/>
<reference evidence="3" key="1">
    <citation type="submission" date="2016-10" db="EMBL/GenBank/DDBJ databases">
        <title>Comparative genomics uncovers the prolific and rare metabolic potential of the cyanobacterial genus Moorea.</title>
        <authorList>
            <person name="Leao T."/>
            <person name="Castelao G."/>
            <person name="Korobeynikov A."/>
            <person name="Monroe E.A."/>
            <person name="Podell S."/>
            <person name="Glukhov E."/>
            <person name="Allen E."/>
            <person name="Gerwick W.H."/>
            <person name="Gerwick L."/>
        </authorList>
    </citation>
    <scope>NUCLEOTIDE SEQUENCE [LARGE SCALE GENOMIC DNA]</scope>
    <source>
        <strain evidence="3">PAL-8-15-08-1</strain>
    </source>
</reference>
<accession>A0A1D8TWX8</accession>
<keyword evidence="1" id="KW-1133">Transmembrane helix</keyword>
<sequence>MGRWGDGEMRHQLLHKWIEGKFKCLLAYISAFVAQFCLSPVFATVGELTTSLTPIPSVGAIV</sequence>
<dbReference type="EMBL" id="CP017599">
    <property type="protein sequence ID" value="AOX02138.1"/>
    <property type="molecule type" value="Genomic_DNA"/>
</dbReference>
<feature type="transmembrane region" description="Helical" evidence="1">
    <location>
        <begin position="25"/>
        <end position="45"/>
    </location>
</feature>
<name>A0A1D8TWX8_9CYAN</name>
<organism evidence="2 3">
    <name type="scientific">Moorena producens PAL-8-15-08-1</name>
    <dbReference type="NCBI Taxonomy" id="1458985"/>
    <lineage>
        <taxon>Bacteria</taxon>
        <taxon>Bacillati</taxon>
        <taxon>Cyanobacteriota</taxon>
        <taxon>Cyanophyceae</taxon>
        <taxon>Coleofasciculales</taxon>
        <taxon>Coleofasciculaceae</taxon>
        <taxon>Moorena</taxon>
    </lineage>
</organism>
<dbReference type="Proteomes" id="UP000177870">
    <property type="component" value="Chromosome"/>
</dbReference>